<dbReference type="PANTHER" id="PTHR48051:SF54">
    <property type="entry name" value="LEUCINE-RICH REPEAT-CONTAINING PROTEIN"/>
    <property type="match status" value="1"/>
</dbReference>
<evidence type="ECO:0000256" key="2">
    <source>
        <dbReference type="ARBA" id="ARBA00022737"/>
    </source>
</evidence>
<dbReference type="KEGG" id="ptm:GSPATT00012367001"/>
<dbReference type="OMA" id="IICHDYL"/>
<accession>A0D1C6</accession>
<dbReference type="SUPFAM" id="SSF48403">
    <property type="entry name" value="Ankyrin repeat"/>
    <property type="match status" value="1"/>
</dbReference>
<evidence type="ECO:0000256" key="3">
    <source>
        <dbReference type="SAM" id="Coils"/>
    </source>
</evidence>
<sequence>MSNTLQSYENTCHQYEQDQIQFKRRKDMNLKDEYSIKEKQRGVFDFDETSQKENQTYKAFSFRQINVLDEKTIDENLNLINSYDHNVRVLDLSNSKMTSLHEGIQQYIRLSIINLANNLFQEVPNCIFELSLSHINLNNNLLKSLKLGEKWKTSLERLDVGKNHIRILPDELFQMEQLKIVDLRSNDFTKIPKAILNLEKQLKGLGLDWIKYTNQIYYSSKKDMMIADDLQRFWDQINQLLKDNEFIICHDYLIYNQKYHDDQIQDSITVQIPKQSNITRATQRNTELTLQELSSSCQFIQTKTLGQDADVSDNGSNLMHIAVENEDIGVVRALLNIRFELSSQLDDASHTPLSLAIKEEKYHCAKIIINASTNLNIGGGEYNSVLNQAVSKMQYYLIRDILNAKVQINKQDKKGNGPMHNLIPSFKKNLQEATKIGHLLIERGVDSNQRNINNNTPLHLAIKKSSYSALRFAISINEQYQRDVFSFKLLGHKGNSVMHFAAKSENIKIILQLYSINPYLLFTYNEEQKRPFDIIQKNYTLSKLISVLELIFIRNHIFKQHKDPYSSSIVQPIKKEEKDKMKQKEQTIEISKKNSFDLIESDEEGTNRIGLKNFQILPNLKRQQSQPPKRPSIKKENKVSCENVGPIFIHKSIQQDRNDIKQIELQNQQNNSKYNKNKFINKQIHQLLKDIENIQSQMQTQQDQYSQIALEKIFNALIQQLNYFKEDPLTSLMIQNATQLQKLQFESRQTANLSYDTSPLFLEYEQFMKL</sequence>
<evidence type="ECO:0000313" key="4">
    <source>
        <dbReference type="EMBL" id="CAK76843.1"/>
    </source>
</evidence>
<keyword evidence="1" id="KW-0433">Leucine-rich repeat</keyword>
<dbReference type="Gene3D" id="3.80.10.10">
    <property type="entry name" value="Ribonuclease Inhibitor"/>
    <property type="match status" value="1"/>
</dbReference>
<dbReference type="OrthoDB" id="2187496at2759"/>
<gene>
    <name evidence="4" type="ORF">GSPATT00012367001</name>
</gene>
<dbReference type="STRING" id="5888.A0D1C6"/>
<dbReference type="PANTHER" id="PTHR48051">
    <property type="match status" value="1"/>
</dbReference>
<dbReference type="InterPro" id="IPR032675">
    <property type="entry name" value="LRR_dom_sf"/>
</dbReference>
<dbReference type="RefSeq" id="XP_001444240.1">
    <property type="nucleotide sequence ID" value="XM_001444203.1"/>
</dbReference>
<reference evidence="4 5" key="1">
    <citation type="journal article" date="2006" name="Nature">
        <title>Global trends of whole-genome duplications revealed by the ciliate Paramecium tetraurelia.</title>
        <authorList>
            <consortium name="Genoscope"/>
            <person name="Aury J.-M."/>
            <person name="Jaillon O."/>
            <person name="Duret L."/>
            <person name="Noel B."/>
            <person name="Jubin C."/>
            <person name="Porcel B.M."/>
            <person name="Segurens B."/>
            <person name="Daubin V."/>
            <person name="Anthouard V."/>
            <person name="Aiach N."/>
            <person name="Arnaiz O."/>
            <person name="Billaut A."/>
            <person name="Beisson J."/>
            <person name="Blanc I."/>
            <person name="Bouhouche K."/>
            <person name="Camara F."/>
            <person name="Duharcourt S."/>
            <person name="Guigo R."/>
            <person name="Gogendeau D."/>
            <person name="Katinka M."/>
            <person name="Keller A.-M."/>
            <person name="Kissmehl R."/>
            <person name="Klotz C."/>
            <person name="Koll F."/>
            <person name="Le Moue A."/>
            <person name="Lepere C."/>
            <person name="Malinsky S."/>
            <person name="Nowacki M."/>
            <person name="Nowak J.K."/>
            <person name="Plattner H."/>
            <person name="Poulain J."/>
            <person name="Ruiz F."/>
            <person name="Serrano V."/>
            <person name="Zagulski M."/>
            <person name="Dessen P."/>
            <person name="Betermier M."/>
            <person name="Weissenbach J."/>
            <person name="Scarpelli C."/>
            <person name="Schachter V."/>
            <person name="Sperling L."/>
            <person name="Meyer E."/>
            <person name="Cohen J."/>
            <person name="Wincker P."/>
        </authorList>
    </citation>
    <scope>NUCLEOTIDE SEQUENCE [LARGE SCALE GENOMIC DNA]</scope>
    <source>
        <strain evidence="4 5">Stock d4-2</strain>
    </source>
</reference>
<dbReference type="InterPro" id="IPR050216">
    <property type="entry name" value="LRR_domain-containing"/>
</dbReference>
<dbReference type="GeneID" id="5030025"/>
<dbReference type="Proteomes" id="UP000000600">
    <property type="component" value="Unassembled WGS sequence"/>
</dbReference>
<dbReference type="eggNOG" id="KOG0619">
    <property type="taxonomic scope" value="Eukaryota"/>
</dbReference>
<dbReference type="Gene3D" id="1.25.40.20">
    <property type="entry name" value="Ankyrin repeat-containing domain"/>
    <property type="match status" value="1"/>
</dbReference>
<keyword evidence="3" id="KW-0175">Coiled coil</keyword>
<organism evidence="4 5">
    <name type="scientific">Paramecium tetraurelia</name>
    <dbReference type="NCBI Taxonomy" id="5888"/>
    <lineage>
        <taxon>Eukaryota</taxon>
        <taxon>Sar</taxon>
        <taxon>Alveolata</taxon>
        <taxon>Ciliophora</taxon>
        <taxon>Intramacronucleata</taxon>
        <taxon>Oligohymenophorea</taxon>
        <taxon>Peniculida</taxon>
        <taxon>Parameciidae</taxon>
        <taxon>Paramecium</taxon>
    </lineage>
</organism>
<dbReference type="InterPro" id="IPR002110">
    <property type="entry name" value="Ankyrin_rpt"/>
</dbReference>
<dbReference type="InParanoid" id="A0D1C6"/>
<dbReference type="EMBL" id="CT868252">
    <property type="protein sequence ID" value="CAK76843.1"/>
    <property type="molecule type" value="Genomic_DNA"/>
</dbReference>
<proteinExistence type="predicted"/>
<dbReference type="AlphaFoldDB" id="A0D1C6"/>
<dbReference type="SMART" id="SM00248">
    <property type="entry name" value="ANK"/>
    <property type="match status" value="5"/>
</dbReference>
<dbReference type="Pfam" id="PF12796">
    <property type="entry name" value="Ank_2"/>
    <property type="match status" value="1"/>
</dbReference>
<dbReference type="HOGENOM" id="CLU_379240_0_0_1"/>
<feature type="coiled-coil region" evidence="3">
    <location>
        <begin position="653"/>
        <end position="711"/>
    </location>
</feature>
<evidence type="ECO:0000313" key="5">
    <source>
        <dbReference type="Proteomes" id="UP000000600"/>
    </source>
</evidence>
<dbReference type="SUPFAM" id="SSF52058">
    <property type="entry name" value="L domain-like"/>
    <property type="match status" value="1"/>
</dbReference>
<keyword evidence="2" id="KW-0677">Repeat</keyword>
<dbReference type="InterPro" id="IPR036770">
    <property type="entry name" value="Ankyrin_rpt-contain_sf"/>
</dbReference>
<protein>
    <submittedName>
        <fullName evidence="4">Uncharacterized protein</fullName>
    </submittedName>
</protein>
<evidence type="ECO:0000256" key="1">
    <source>
        <dbReference type="ARBA" id="ARBA00022614"/>
    </source>
</evidence>
<name>A0D1C6_PARTE</name>
<keyword evidence="5" id="KW-1185">Reference proteome</keyword>